<organism evidence="1 2">
    <name type="scientific">Thalictrum thalictroides</name>
    <name type="common">Rue-anemone</name>
    <name type="synonym">Anemone thalictroides</name>
    <dbReference type="NCBI Taxonomy" id="46969"/>
    <lineage>
        <taxon>Eukaryota</taxon>
        <taxon>Viridiplantae</taxon>
        <taxon>Streptophyta</taxon>
        <taxon>Embryophyta</taxon>
        <taxon>Tracheophyta</taxon>
        <taxon>Spermatophyta</taxon>
        <taxon>Magnoliopsida</taxon>
        <taxon>Ranunculales</taxon>
        <taxon>Ranunculaceae</taxon>
        <taxon>Thalictroideae</taxon>
        <taxon>Thalictrum</taxon>
    </lineage>
</organism>
<sequence>MEECRSSNCYCGKAETSCRNLLKVQLAQFSHPIRSSPASQWNALTPLNLHPQHFDVLYLTSTFKVNNYTSVLKK</sequence>
<protein>
    <submittedName>
        <fullName evidence="1">Uncharacterized protein</fullName>
    </submittedName>
</protein>
<gene>
    <name evidence="1" type="ORF">FRX31_003240</name>
</gene>
<accession>A0A7J6XDT8</accession>
<evidence type="ECO:0000313" key="1">
    <source>
        <dbReference type="EMBL" id="KAF5207177.1"/>
    </source>
</evidence>
<reference evidence="1 2" key="1">
    <citation type="submission" date="2020-06" db="EMBL/GenBank/DDBJ databases">
        <title>Transcriptomic and genomic resources for Thalictrum thalictroides and T. hernandezii: Facilitating candidate gene discovery in an emerging model plant lineage.</title>
        <authorList>
            <person name="Arias T."/>
            <person name="Riano-Pachon D.M."/>
            <person name="Di Stilio V.S."/>
        </authorList>
    </citation>
    <scope>NUCLEOTIDE SEQUENCE [LARGE SCALE GENOMIC DNA]</scope>
    <source>
        <strain evidence="2">cv. WT478/WT964</strain>
        <tissue evidence="1">Leaves</tissue>
    </source>
</reference>
<dbReference type="Proteomes" id="UP000554482">
    <property type="component" value="Unassembled WGS sequence"/>
</dbReference>
<dbReference type="AlphaFoldDB" id="A0A7J6XDT8"/>
<proteinExistence type="predicted"/>
<name>A0A7J6XDT8_THATH</name>
<dbReference type="EMBL" id="JABWDY010001750">
    <property type="protein sequence ID" value="KAF5207177.1"/>
    <property type="molecule type" value="Genomic_DNA"/>
</dbReference>
<evidence type="ECO:0000313" key="2">
    <source>
        <dbReference type="Proteomes" id="UP000554482"/>
    </source>
</evidence>
<keyword evidence="2" id="KW-1185">Reference proteome</keyword>
<comment type="caution">
    <text evidence="1">The sequence shown here is derived from an EMBL/GenBank/DDBJ whole genome shotgun (WGS) entry which is preliminary data.</text>
</comment>